<evidence type="ECO:0000313" key="2">
    <source>
        <dbReference type="Proteomes" id="UP000631114"/>
    </source>
</evidence>
<name>A0A835HCD2_9MAGN</name>
<reference evidence="1 2" key="1">
    <citation type="submission" date="2020-10" db="EMBL/GenBank/DDBJ databases">
        <title>The Coptis chinensis genome and diversification of protoberbering-type alkaloids.</title>
        <authorList>
            <person name="Wang B."/>
            <person name="Shu S."/>
            <person name="Song C."/>
            <person name="Liu Y."/>
        </authorList>
    </citation>
    <scope>NUCLEOTIDE SEQUENCE [LARGE SCALE GENOMIC DNA]</scope>
    <source>
        <strain evidence="1">HL-2020</strain>
        <tissue evidence="1">Leaf</tissue>
    </source>
</reference>
<dbReference type="AlphaFoldDB" id="A0A835HCD2"/>
<gene>
    <name evidence="1" type="ORF">IFM89_002049</name>
</gene>
<dbReference type="PANTHER" id="PTHR31286">
    <property type="entry name" value="GLYCINE-RICH CELL WALL STRUCTURAL PROTEIN 1.8-LIKE"/>
    <property type="match status" value="1"/>
</dbReference>
<dbReference type="Proteomes" id="UP000631114">
    <property type="component" value="Unassembled WGS sequence"/>
</dbReference>
<protein>
    <recommendedName>
        <fullName evidence="3">DUF4283 domain-containing protein</fullName>
    </recommendedName>
</protein>
<evidence type="ECO:0000313" key="1">
    <source>
        <dbReference type="EMBL" id="KAF9595667.1"/>
    </source>
</evidence>
<comment type="caution">
    <text evidence="1">The sequence shown here is derived from an EMBL/GenBank/DDBJ whole genome shotgun (WGS) entry which is preliminary data.</text>
</comment>
<accession>A0A835HCD2</accession>
<dbReference type="OrthoDB" id="1939300at2759"/>
<dbReference type="EMBL" id="JADFTS010000007">
    <property type="protein sequence ID" value="KAF9595667.1"/>
    <property type="molecule type" value="Genomic_DNA"/>
</dbReference>
<organism evidence="1 2">
    <name type="scientific">Coptis chinensis</name>
    <dbReference type="NCBI Taxonomy" id="261450"/>
    <lineage>
        <taxon>Eukaryota</taxon>
        <taxon>Viridiplantae</taxon>
        <taxon>Streptophyta</taxon>
        <taxon>Embryophyta</taxon>
        <taxon>Tracheophyta</taxon>
        <taxon>Spermatophyta</taxon>
        <taxon>Magnoliopsida</taxon>
        <taxon>Ranunculales</taxon>
        <taxon>Ranunculaceae</taxon>
        <taxon>Coptidoideae</taxon>
        <taxon>Coptis</taxon>
    </lineage>
</organism>
<sequence>MPGIPATQPFSWSSLFSNSRVGSLDTSLEQFEINEIDGISDVPLDLIMRADQELFDSKFASDEDRQAVLDEGPVFMGGRCLVIGPWTQNVEIQMKSLNTIPIWVKMHGVPKVMCTDEGLGFIASKVGKPHCQDRPTKERRQLDYACVCVEYKGNSQVSDNGNEIVVAENQVDGPGTAGEHQGIATDINDDSSMVVYREGNEELMGSRFAILNELDGLDSGNELVIFQEVADLEEPFQMAFQESHWHSV</sequence>
<dbReference type="InterPro" id="IPR040256">
    <property type="entry name" value="At4g02000-like"/>
</dbReference>
<proteinExistence type="predicted"/>
<keyword evidence="2" id="KW-1185">Reference proteome</keyword>
<evidence type="ECO:0008006" key="3">
    <source>
        <dbReference type="Google" id="ProtNLM"/>
    </source>
</evidence>
<dbReference type="PANTHER" id="PTHR31286:SF165">
    <property type="entry name" value="DUF4283 DOMAIN-CONTAINING PROTEIN"/>
    <property type="match status" value="1"/>
</dbReference>